<reference evidence="2" key="1">
    <citation type="submission" date="2017-09" db="EMBL/GenBank/DDBJ databases">
        <title>Depth-based differentiation of microbial function through sediment-hosted aquifers and enrichment of novel symbionts in the deep terrestrial subsurface.</title>
        <authorList>
            <person name="Probst A.J."/>
            <person name="Ladd B."/>
            <person name="Jarett J.K."/>
            <person name="Geller-Mcgrath D.E."/>
            <person name="Sieber C.M.K."/>
            <person name="Emerson J.B."/>
            <person name="Anantharaman K."/>
            <person name="Thomas B.C."/>
            <person name="Malmstrom R."/>
            <person name="Stieglmeier M."/>
            <person name="Klingl A."/>
            <person name="Woyke T."/>
            <person name="Ryan C.M."/>
            <person name="Banfield J.F."/>
        </authorList>
    </citation>
    <scope>NUCLEOTIDE SEQUENCE [LARGE SCALE GENOMIC DNA]</scope>
</reference>
<accession>A0A2M6WE99</accession>
<protein>
    <submittedName>
        <fullName evidence="1">Uncharacterized protein</fullName>
    </submittedName>
</protein>
<comment type="caution">
    <text evidence="1">The sequence shown here is derived from an EMBL/GenBank/DDBJ whole genome shotgun (WGS) entry which is preliminary data.</text>
</comment>
<organism evidence="1 2">
    <name type="scientific">Candidatus Kaiserbacteria bacterium CG10_big_fil_rev_8_21_14_0_10_49_17</name>
    <dbReference type="NCBI Taxonomy" id="1974609"/>
    <lineage>
        <taxon>Bacteria</taxon>
        <taxon>Candidatus Kaiseribacteriota</taxon>
    </lineage>
</organism>
<evidence type="ECO:0000313" key="1">
    <source>
        <dbReference type="EMBL" id="PIT91112.1"/>
    </source>
</evidence>
<dbReference type="Proteomes" id="UP000228809">
    <property type="component" value="Unassembled WGS sequence"/>
</dbReference>
<name>A0A2M6WE99_9BACT</name>
<evidence type="ECO:0000313" key="2">
    <source>
        <dbReference type="Proteomes" id="UP000228809"/>
    </source>
</evidence>
<sequence>MEHASKSTTSQFDVVFLTGRHNTQSGSTFRFRFRILWKRLVSSSRNANIAVSSKKSGTVPVVLHSDCHGEGYLPDPTDILSRIGRVFRFFEVPLRQDTYDYLMGEWPETIASLSPYDEDTVFVVSQCTLLHDTCVQPFGDIDGFLGWERLAHFKSPAGVYFQLRRYEFRCTPHDFGEDSIICRWVSEHNVTSFLKRVAKLPVDEIQKRLGRTTPHG</sequence>
<gene>
    <name evidence="1" type="ORF">COU17_02370</name>
</gene>
<dbReference type="EMBL" id="PFBJ01000011">
    <property type="protein sequence ID" value="PIT91112.1"/>
    <property type="molecule type" value="Genomic_DNA"/>
</dbReference>
<proteinExistence type="predicted"/>
<dbReference type="AlphaFoldDB" id="A0A2M6WE99"/>